<dbReference type="GO" id="GO:0008270">
    <property type="term" value="F:zinc ion binding"/>
    <property type="evidence" value="ECO:0007669"/>
    <property type="project" value="InterPro"/>
</dbReference>
<dbReference type="GO" id="GO:0003676">
    <property type="term" value="F:nucleic acid binding"/>
    <property type="evidence" value="ECO:0007669"/>
    <property type="project" value="InterPro"/>
</dbReference>
<organism evidence="2">
    <name type="scientific">bioreactor metagenome</name>
    <dbReference type="NCBI Taxonomy" id="1076179"/>
    <lineage>
        <taxon>unclassified sequences</taxon>
        <taxon>metagenomes</taxon>
        <taxon>ecological metagenomes</taxon>
    </lineage>
</organism>
<dbReference type="EMBL" id="VSSQ01055843">
    <property type="protein sequence ID" value="MPN09718.1"/>
    <property type="molecule type" value="Genomic_DNA"/>
</dbReference>
<sequence>MCKAKGKYRAATTVHHIKHVKEFPWLALTKSNLICVCNECHNVLHPEKFKNKYKFKEQLNEERW</sequence>
<protein>
    <recommendedName>
        <fullName evidence="1">HNH domain-containing protein</fullName>
    </recommendedName>
</protein>
<dbReference type="InterPro" id="IPR002711">
    <property type="entry name" value="HNH"/>
</dbReference>
<gene>
    <name evidence="2" type="ORF">SDC9_157010</name>
</gene>
<dbReference type="GO" id="GO:0004519">
    <property type="term" value="F:endonuclease activity"/>
    <property type="evidence" value="ECO:0007669"/>
    <property type="project" value="InterPro"/>
</dbReference>
<comment type="caution">
    <text evidence="2">The sequence shown here is derived from an EMBL/GenBank/DDBJ whole genome shotgun (WGS) entry which is preliminary data.</text>
</comment>
<reference evidence="2" key="1">
    <citation type="submission" date="2019-08" db="EMBL/GenBank/DDBJ databases">
        <authorList>
            <person name="Kucharzyk K."/>
            <person name="Murdoch R.W."/>
            <person name="Higgins S."/>
            <person name="Loffler F."/>
        </authorList>
    </citation>
    <scope>NUCLEOTIDE SEQUENCE</scope>
</reference>
<dbReference type="Pfam" id="PF01844">
    <property type="entry name" value="HNH"/>
    <property type="match status" value="1"/>
</dbReference>
<dbReference type="InterPro" id="IPR003615">
    <property type="entry name" value="HNH_nuc"/>
</dbReference>
<evidence type="ECO:0000313" key="2">
    <source>
        <dbReference type="EMBL" id="MPN09718.1"/>
    </source>
</evidence>
<name>A0A645F5T8_9ZZZZ</name>
<accession>A0A645F5T8</accession>
<dbReference type="AlphaFoldDB" id="A0A645F5T8"/>
<dbReference type="CDD" id="cd00085">
    <property type="entry name" value="HNHc"/>
    <property type="match status" value="1"/>
</dbReference>
<feature type="domain" description="HNH" evidence="1">
    <location>
        <begin position="1"/>
        <end position="46"/>
    </location>
</feature>
<evidence type="ECO:0000259" key="1">
    <source>
        <dbReference type="Pfam" id="PF01844"/>
    </source>
</evidence>
<proteinExistence type="predicted"/>